<name>A0AAD9HKB3_9PEZI</name>
<comment type="caution">
    <text evidence="2">The sequence shown here is derived from an EMBL/GenBank/DDBJ whole genome shotgun (WGS) entry which is preliminary data.</text>
</comment>
<sequence>MESWGRRLRDRNAATSCLFVMALNNSQPPSKSESCMKGPASLSHAVETRAPGRSTLFNRDSLNIFLRQPRGFAQSCFVMARTNDPSVTESTRSKMRYRRGRIAYLRAPPHGRAGHVFARALVPGPRCICSQHQRGGSQSLEGPTTRVAGCR</sequence>
<dbReference type="AlphaFoldDB" id="A0AAD9HKB3"/>
<evidence type="ECO:0000256" key="1">
    <source>
        <dbReference type="SAM" id="MobiDB-lite"/>
    </source>
</evidence>
<dbReference type="Proteomes" id="UP001232148">
    <property type="component" value="Unassembled WGS sequence"/>
</dbReference>
<feature type="region of interest" description="Disordered" evidence="1">
    <location>
        <begin position="132"/>
        <end position="151"/>
    </location>
</feature>
<proteinExistence type="predicted"/>
<evidence type="ECO:0000313" key="2">
    <source>
        <dbReference type="EMBL" id="KAK2029389.1"/>
    </source>
</evidence>
<keyword evidence="3" id="KW-1185">Reference proteome</keyword>
<feature type="compositionally biased region" description="Polar residues" evidence="1">
    <location>
        <begin position="132"/>
        <end position="142"/>
    </location>
</feature>
<protein>
    <submittedName>
        <fullName evidence="2">Uncharacterized protein</fullName>
    </submittedName>
</protein>
<gene>
    <name evidence="2" type="ORF">LX32DRAFT_357577</name>
</gene>
<reference evidence="2" key="1">
    <citation type="submission" date="2021-06" db="EMBL/GenBank/DDBJ databases">
        <title>Comparative genomics, transcriptomics and evolutionary studies reveal genomic signatures of adaptation to plant cell wall in hemibiotrophic fungi.</title>
        <authorList>
            <consortium name="DOE Joint Genome Institute"/>
            <person name="Baroncelli R."/>
            <person name="Diaz J.F."/>
            <person name="Benocci T."/>
            <person name="Peng M."/>
            <person name="Battaglia E."/>
            <person name="Haridas S."/>
            <person name="Andreopoulos W."/>
            <person name="Labutti K."/>
            <person name="Pangilinan J."/>
            <person name="Floch G.L."/>
            <person name="Makela M.R."/>
            <person name="Henrissat B."/>
            <person name="Grigoriev I.V."/>
            <person name="Crouch J.A."/>
            <person name="De Vries R.P."/>
            <person name="Sukno S.A."/>
            <person name="Thon M.R."/>
        </authorList>
    </citation>
    <scope>NUCLEOTIDE SEQUENCE</scope>
    <source>
        <strain evidence="2">MAFF235873</strain>
    </source>
</reference>
<evidence type="ECO:0000313" key="3">
    <source>
        <dbReference type="Proteomes" id="UP001232148"/>
    </source>
</evidence>
<organism evidence="2 3">
    <name type="scientific">Colletotrichum zoysiae</name>
    <dbReference type="NCBI Taxonomy" id="1216348"/>
    <lineage>
        <taxon>Eukaryota</taxon>
        <taxon>Fungi</taxon>
        <taxon>Dikarya</taxon>
        <taxon>Ascomycota</taxon>
        <taxon>Pezizomycotina</taxon>
        <taxon>Sordariomycetes</taxon>
        <taxon>Hypocreomycetidae</taxon>
        <taxon>Glomerellales</taxon>
        <taxon>Glomerellaceae</taxon>
        <taxon>Colletotrichum</taxon>
        <taxon>Colletotrichum graminicola species complex</taxon>
    </lineage>
</organism>
<dbReference type="EMBL" id="MU842864">
    <property type="protein sequence ID" value="KAK2029389.1"/>
    <property type="molecule type" value="Genomic_DNA"/>
</dbReference>
<accession>A0AAD9HKB3</accession>